<keyword evidence="8 16" id="KW-1133">Transmembrane helix</keyword>
<keyword evidence="9 16" id="KW-0915">Sodium</keyword>
<evidence type="ECO:0000256" key="7">
    <source>
        <dbReference type="ARBA" id="ARBA00022882"/>
    </source>
</evidence>
<keyword evidence="4" id="KW-1003">Cell membrane</keyword>
<dbReference type="FunFam" id="1.20.120.350:FF:000059">
    <property type="entry name" value="Sodium channel protein"/>
    <property type="match status" value="1"/>
</dbReference>
<feature type="compositionally biased region" description="Polar residues" evidence="17">
    <location>
        <begin position="1032"/>
        <end position="1046"/>
    </location>
</feature>
<reference evidence="18" key="1">
    <citation type="submission" date="2022-03" db="EMBL/GenBank/DDBJ databases">
        <authorList>
            <person name="Martin C."/>
        </authorList>
    </citation>
    <scope>NUCLEOTIDE SEQUENCE</scope>
</reference>
<dbReference type="Gene3D" id="1.10.238.10">
    <property type="entry name" value="EF-hand"/>
    <property type="match status" value="1"/>
</dbReference>
<feature type="compositionally biased region" description="Basic and acidic residues" evidence="17">
    <location>
        <begin position="539"/>
        <end position="555"/>
    </location>
</feature>
<evidence type="ECO:0000313" key="18">
    <source>
        <dbReference type="EMBL" id="CAH1797367.1"/>
    </source>
</evidence>
<comment type="caution">
    <text evidence="18">The sequence shown here is derived from an EMBL/GenBank/DDBJ whole genome shotgun (WGS) entry which is preliminary data.</text>
</comment>
<feature type="transmembrane region" description="Helical" evidence="16">
    <location>
        <begin position="1584"/>
        <end position="1606"/>
    </location>
</feature>
<dbReference type="SUPFAM" id="SSF81324">
    <property type="entry name" value="Voltage-gated potassium channels"/>
    <property type="match status" value="4"/>
</dbReference>
<evidence type="ECO:0000256" key="15">
    <source>
        <dbReference type="ARBA" id="ARBA00023303"/>
    </source>
</evidence>
<feature type="transmembrane region" description="Helical" evidence="16">
    <location>
        <begin position="372"/>
        <end position="394"/>
    </location>
</feature>
<dbReference type="EMBL" id="CAIIXF020000010">
    <property type="protein sequence ID" value="CAH1797367.1"/>
    <property type="molecule type" value="Genomic_DNA"/>
</dbReference>
<feature type="transmembrane region" description="Helical" evidence="16">
    <location>
        <begin position="864"/>
        <end position="887"/>
    </location>
</feature>
<evidence type="ECO:0000313" key="19">
    <source>
        <dbReference type="Proteomes" id="UP000749559"/>
    </source>
</evidence>
<evidence type="ECO:0000256" key="14">
    <source>
        <dbReference type="ARBA" id="ARBA00023201"/>
    </source>
</evidence>
<organism evidence="18 19">
    <name type="scientific">Owenia fusiformis</name>
    <name type="common">Polychaete worm</name>
    <dbReference type="NCBI Taxonomy" id="6347"/>
    <lineage>
        <taxon>Eukaryota</taxon>
        <taxon>Metazoa</taxon>
        <taxon>Spiralia</taxon>
        <taxon>Lophotrochozoa</taxon>
        <taxon>Annelida</taxon>
        <taxon>Polychaeta</taxon>
        <taxon>Sedentaria</taxon>
        <taxon>Canalipalpata</taxon>
        <taxon>Sabellida</taxon>
        <taxon>Oweniida</taxon>
        <taxon>Oweniidae</taxon>
        <taxon>Owenia</taxon>
    </lineage>
</organism>
<feature type="transmembrane region" description="Helical" evidence="16">
    <location>
        <begin position="308"/>
        <end position="327"/>
    </location>
</feature>
<evidence type="ECO:0000256" key="13">
    <source>
        <dbReference type="ARBA" id="ARBA00023180"/>
    </source>
</evidence>
<dbReference type="InterPro" id="IPR005821">
    <property type="entry name" value="Ion_trans_dom"/>
</dbReference>
<keyword evidence="5 16" id="KW-0812">Transmembrane</keyword>
<evidence type="ECO:0000256" key="17">
    <source>
        <dbReference type="SAM" id="MobiDB-lite"/>
    </source>
</evidence>
<keyword evidence="2 16" id="KW-0813">Transport</keyword>
<feature type="region of interest" description="Disordered" evidence="17">
    <location>
        <begin position="576"/>
        <end position="645"/>
    </location>
</feature>
<keyword evidence="6" id="KW-0677">Repeat</keyword>
<evidence type="ECO:0000256" key="4">
    <source>
        <dbReference type="ARBA" id="ARBA00022475"/>
    </source>
</evidence>
<feature type="transmembrane region" description="Helical" evidence="16">
    <location>
        <begin position="1668"/>
        <end position="1693"/>
    </location>
</feature>
<feature type="transmembrane region" description="Helical" evidence="16">
    <location>
        <begin position="816"/>
        <end position="843"/>
    </location>
</feature>
<dbReference type="FunFam" id="1.20.120.350:FF:000075">
    <property type="entry name" value="Sodium channel protein"/>
    <property type="match status" value="1"/>
</dbReference>
<feature type="transmembrane region" description="Helical" evidence="16">
    <location>
        <begin position="782"/>
        <end position="804"/>
    </location>
</feature>
<feature type="region of interest" description="Disordered" evidence="17">
    <location>
        <begin position="1"/>
        <end position="118"/>
    </location>
</feature>
<feature type="transmembrane region" description="Helical" evidence="16">
    <location>
        <begin position="946"/>
        <end position="972"/>
    </location>
</feature>
<dbReference type="OrthoDB" id="2984333at2759"/>
<evidence type="ECO:0000256" key="2">
    <source>
        <dbReference type="ARBA" id="ARBA00022448"/>
    </source>
</evidence>
<keyword evidence="7 16" id="KW-0851">Voltage-gated channel</keyword>
<feature type="transmembrane region" description="Helical" evidence="16">
    <location>
        <begin position="1618"/>
        <end position="1647"/>
    </location>
</feature>
<dbReference type="PANTHER" id="PTHR10037:SF62">
    <property type="entry name" value="SODIUM CHANNEL PROTEIN 60E"/>
    <property type="match status" value="1"/>
</dbReference>
<keyword evidence="15 16" id="KW-0407">Ion channel</keyword>
<comment type="caution">
    <text evidence="16">Lacks conserved residue(s) required for the propagation of feature annotation.</text>
</comment>
<evidence type="ECO:0000256" key="1">
    <source>
        <dbReference type="ARBA" id="ARBA00004651"/>
    </source>
</evidence>
<dbReference type="Gene3D" id="1.20.5.1190">
    <property type="entry name" value="iswi atpase"/>
    <property type="match status" value="1"/>
</dbReference>
<evidence type="ECO:0000256" key="11">
    <source>
        <dbReference type="ARBA" id="ARBA00023136"/>
    </source>
</evidence>
<feature type="transmembrane region" description="Helical" evidence="16">
    <location>
        <begin position="751"/>
        <end position="770"/>
    </location>
</feature>
<keyword evidence="19" id="KW-1185">Reference proteome</keyword>
<feature type="compositionally biased region" description="Acidic residues" evidence="17">
    <location>
        <begin position="97"/>
        <end position="117"/>
    </location>
</feature>
<protein>
    <recommendedName>
        <fullName evidence="16">Sodium channel protein</fullName>
    </recommendedName>
</protein>
<feature type="region of interest" description="Disordered" evidence="17">
    <location>
        <begin position="535"/>
        <end position="561"/>
    </location>
</feature>
<accession>A0A8J1TXZ9</accession>
<dbReference type="FunFam" id="1.10.238.10:FF:000002">
    <property type="entry name" value="Sodium channel protein"/>
    <property type="match status" value="1"/>
</dbReference>
<feature type="transmembrane region" description="Helical" evidence="16">
    <location>
        <begin position="501"/>
        <end position="520"/>
    </location>
</feature>
<keyword evidence="10 16" id="KW-0406">Ion transport</keyword>
<feature type="transmembrane region" description="Helical" evidence="16">
    <location>
        <begin position="1266"/>
        <end position="1286"/>
    </location>
</feature>
<keyword evidence="13" id="KW-0325">Glycoprotein</keyword>
<dbReference type="Pfam" id="PF00520">
    <property type="entry name" value="Ion_trans"/>
    <property type="match status" value="4"/>
</dbReference>
<proteinExistence type="inferred from homology"/>
<keyword evidence="12" id="KW-1015">Disulfide bond</keyword>
<gene>
    <name evidence="18" type="ORF">OFUS_LOCUS21659</name>
</gene>
<feature type="compositionally biased region" description="Basic and acidic residues" evidence="17">
    <location>
        <begin position="137"/>
        <end position="153"/>
    </location>
</feature>
<feature type="transmembrane region" description="Helical" evidence="16">
    <location>
        <begin position="1364"/>
        <end position="1383"/>
    </location>
</feature>
<keyword evidence="14 16" id="KW-0739">Sodium transport</keyword>
<dbReference type="InterPro" id="IPR043203">
    <property type="entry name" value="VGCC_Ca_Na"/>
</dbReference>
<feature type="compositionally biased region" description="Acidic residues" evidence="17">
    <location>
        <begin position="156"/>
        <end position="165"/>
    </location>
</feature>
<evidence type="ECO:0000256" key="8">
    <source>
        <dbReference type="ARBA" id="ARBA00022989"/>
    </source>
</evidence>
<feature type="compositionally biased region" description="Basic and acidic residues" evidence="17">
    <location>
        <begin position="1018"/>
        <end position="1030"/>
    </location>
</feature>
<feature type="compositionally biased region" description="Basic and acidic residues" evidence="17">
    <location>
        <begin position="603"/>
        <end position="613"/>
    </location>
</feature>
<feature type="transmembrane region" description="Helical" evidence="16">
    <location>
        <begin position="275"/>
        <end position="296"/>
    </location>
</feature>
<dbReference type="Proteomes" id="UP000749559">
    <property type="component" value="Unassembled WGS sequence"/>
</dbReference>
<dbReference type="GO" id="GO:0001518">
    <property type="term" value="C:voltage-gated sodium channel complex"/>
    <property type="evidence" value="ECO:0007669"/>
    <property type="project" value="UniProtKB-UniRule"/>
</dbReference>
<comment type="function">
    <text evidence="16">Mediates the voltage-dependent sodium ion permeability of excitable membranes. Assuming opened or closed conformations in response to the voltage difference across the membrane, the protein forms a sodium-selective channel through which Na(+) ions may pass in accordance with their electrochemical gradient.</text>
</comment>
<feature type="region of interest" description="Disordered" evidence="17">
    <location>
        <begin position="661"/>
        <end position="689"/>
    </location>
</feature>
<dbReference type="GO" id="GO:0019228">
    <property type="term" value="P:neuronal action potential"/>
    <property type="evidence" value="ECO:0007669"/>
    <property type="project" value="TreeGrafter"/>
</dbReference>
<evidence type="ECO:0000256" key="16">
    <source>
        <dbReference type="RuleBase" id="RU361132"/>
    </source>
</evidence>
<feature type="compositionally biased region" description="Polar residues" evidence="17">
    <location>
        <begin position="661"/>
        <end position="674"/>
    </location>
</feature>
<feature type="compositionally biased region" description="Polar residues" evidence="17">
    <location>
        <begin position="1076"/>
        <end position="1088"/>
    </location>
</feature>
<dbReference type="FunFam" id="1.10.287.70:FF:000001">
    <property type="entry name" value="Sodium channel protein"/>
    <property type="match status" value="1"/>
</dbReference>
<feature type="transmembrane region" description="Helical" evidence="16">
    <location>
        <begin position="1773"/>
        <end position="1799"/>
    </location>
</feature>
<comment type="similarity">
    <text evidence="16">Belongs to the sodium channel (TC 1.A.1.10) family.</text>
</comment>
<feature type="compositionally biased region" description="Basic and acidic residues" evidence="17">
    <location>
        <begin position="1093"/>
        <end position="1102"/>
    </location>
</feature>
<dbReference type="Gene3D" id="1.20.120.350">
    <property type="entry name" value="Voltage-gated potassium channels. Chain C"/>
    <property type="match status" value="4"/>
</dbReference>
<feature type="region of interest" description="Disordered" evidence="17">
    <location>
        <begin position="1114"/>
        <end position="1171"/>
    </location>
</feature>
<feature type="compositionally biased region" description="Basic and acidic residues" evidence="17">
    <location>
        <begin position="680"/>
        <end position="689"/>
    </location>
</feature>
<keyword evidence="11 16" id="KW-0472">Membrane</keyword>
<evidence type="ECO:0000256" key="3">
    <source>
        <dbReference type="ARBA" id="ARBA00022461"/>
    </source>
</evidence>
<dbReference type="CDD" id="cd13433">
    <property type="entry name" value="Na_channel_gate"/>
    <property type="match status" value="1"/>
</dbReference>
<dbReference type="GO" id="GO:0086010">
    <property type="term" value="P:membrane depolarization during action potential"/>
    <property type="evidence" value="ECO:0007669"/>
    <property type="project" value="TreeGrafter"/>
</dbReference>
<feature type="transmembrane region" description="Helical" evidence="16">
    <location>
        <begin position="248"/>
        <end position="269"/>
    </location>
</feature>
<dbReference type="PANTHER" id="PTHR10037">
    <property type="entry name" value="VOLTAGE-GATED CATION CHANNEL CALCIUM AND SODIUM"/>
    <property type="match status" value="1"/>
</dbReference>
<evidence type="ECO:0000256" key="12">
    <source>
        <dbReference type="ARBA" id="ARBA00023157"/>
    </source>
</evidence>
<comment type="subcellular location">
    <subcellularLocation>
        <location evidence="1 16">Cell membrane</location>
        <topology evidence="1 16">Multi-pass membrane protein</topology>
    </subcellularLocation>
</comment>
<keyword evidence="3 16" id="KW-0894">Sodium channel</keyword>
<evidence type="ECO:0000256" key="5">
    <source>
        <dbReference type="ARBA" id="ARBA00022692"/>
    </source>
</evidence>
<dbReference type="GO" id="GO:0005248">
    <property type="term" value="F:voltage-gated sodium channel activity"/>
    <property type="evidence" value="ECO:0007669"/>
    <property type="project" value="InterPro"/>
</dbReference>
<sequence length="2030" mass="230809">MSKRLGIVSHGVSKYRDDDSHSRHSELSDIVDKADEERGKDATEKTSIKSLENSPDDGTTITVPQTADAVNEDKDADVDATVSNDTGHASGSRGDLEEIPNEENDDDKEDDEDEEESFVLFTRKSYENLVHRDIERKQREKEKAKPKEGRLVDGELVYDDDDDDDAKERDPSLVEGNTLPSQYECPKKYYGKALEDLDKAIKDKSFIVISPRFGKKYIHRYSANKAWFCLAPWNPLRRLAILVGSNQFFEYFVIITILVNMVFLALTTPIDVSEYVFLVIYTAEALVKLLSRGFILDGYTYLRDPWNWLDFFVILLGYFTMILEFSGSGEVFGGNLQGLRTFRVLRPLKTVSIIPGLKLIVNALIKSMRMLLEVMILTLFCMAVFALFAIQVYVGVLRQKCVLDLPSNWHDLSNNSDVYYLDWTKDTSHWLEDEDQYFICGNISGSAQCPAGYTCLPDIGSNPNYGYTSFDHFGWAMLTCFQLVTLDFWEDVYNKVISANGPWNIIFFWFVVFFGAFYLVNLMLAVVTMSYEEEATNAGKDKSREKEREQAAKDAQKKKKTRYDLKNLKAKLDKDDTKGDKLKKSKKSKSKSTESAKNSQKNSSEKTDEDGRLKSAGSSSNQSDDAVRQGADSGMGSSEKMTTSDMMMTQDSNETSIEIMSSPTKGQSQLSTSGVEVDTDSTKGEDNPAYLRENDTIERIKTDTGEVIVIVKDGSGKELRDRNCSCCTKCKCDYITWLKFQNFLHMIVSDVFFDLFIMLMILTNTIVLATEQYNMTDAHKQLLKISNYVFTGVFTVECVLKLFALSRDYFRSGWNIFDFVIVIMSLVDVAVEDLPAISGLRVFRLARVVKLAQSWPTMRMLVQIVINTLSALGNMSFILIIILYIFAVVGMNLFQGTYTHAVFGPLDEDIPRWHFDDFFHSFFMVFRILCGEWIEPLWDCMRANGTICMAVFIPTLIIGNFMLLNLFLALLLNSFATSSPADEKPKEKSKFAIAWERIKHWFSCCTCGRGRAVSPSVKDQRDREEKKEKNSLAFTSDSQNESSIKSDCQIIEMEPIQSNGTSHSSSENIEERNNQINTDKLLSPNNVNGILKNKPEVKDPFKTSRDQYVSFEGELEQQKKEAEKKKKKGQELTLADIKPKSARPGKRTPISAADRAKFSAPNSDGNKYAKEGDNASIATEDEDEAAPKVHDCCPGICYRKIDCLGNMDNTGFGKKWYQFRLFMAHVVAHKIFETTVLLLIFCSSIALCFEDAYINEPEWADLKLALFYLNIIFSVLFTLEMLMKWVGLGFKKYFTNPWSILDFCIVVVSITGILLEALGLSQISGFRALRTLRALRPLRAVSRWQGMRIVVNALMYAIPSIFSVLVVCLLIWVIFSIMGVQFFKGLFRYCAQDGERLHYNITANKTECLAKGYEWINADIHFDGVGHGLLALFQVATFEGWMEVMRDAIDVTDIDIQPRRENSLYYYFFFFGFILVGSFFTLNLFIGVIIDNFNMLKKKYEGSYLDMFLTSNQRNYINTLKKLGQRKPQKTIKRPKGKLRAFFFDVALSNKFELAIVSLIMLNMGAMAIEHYKQSDTVVKALDITNLVFTTVFALEAIVKIIGMGWHYFRRVWNVFDFIVVFLSIIGVILDDLLTSIFITPTLLRVVRVFRIGRVLRLVKAAKGIRKLLFALVISLPALFNIALLLFMMMFIYSVVFMTSFSHVKHTGALNDQVNFETFVNSFVLLFRLTTSAGWNDVLYALQIKEPNCDPNFYTKKDGTKVAFDGGDCPVEWLAILLMVTYIFVNFLIIINMYIAVILENFNQAHEQEEVGITEDDFEMFYVIWERYDPHATQFIKLDHLSDFVADLDEPLGIAKPNEIAIVAFDLPIVEGEKLHCLDILTSLVKRVLGEVEDSEELKELKQQIDQKYRDSFPTRVATVVKSTTMRRKKEDVAAKTLQRAWRRHKIQKNMRQLHDAAVKNLELSRSNTKIDLGRRLSNAMGSSYALRPISATSRTSGTSLASAHNKNKSTTSIGGNTLKVPTSQEDAPV</sequence>
<dbReference type="FunFam" id="1.20.120.350:FF:000068">
    <property type="entry name" value="Sodium channel protein"/>
    <property type="match status" value="1"/>
</dbReference>
<feature type="compositionally biased region" description="Basic and acidic residues" evidence="17">
    <location>
        <begin position="14"/>
        <end position="47"/>
    </location>
</feature>
<evidence type="ECO:0000256" key="9">
    <source>
        <dbReference type="ARBA" id="ARBA00023053"/>
    </source>
</evidence>
<feature type="region of interest" description="Disordered" evidence="17">
    <location>
        <begin position="137"/>
        <end position="177"/>
    </location>
</feature>
<dbReference type="Gene3D" id="1.10.287.70">
    <property type="match status" value="4"/>
</dbReference>
<feature type="region of interest" description="Disordered" evidence="17">
    <location>
        <begin position="1010"/>
        <end position="1046"/>
    </location>
</feature>
<evidence type="ECO:0000256" key="6">
    <source>
        <dbReference type="ARBA" id="ARBA00022737"/>
    </source>
</evidence>
<dbReference type="InterPro" id="IPR027359">
    <property type="entry name" value="Volt_channel_dom_sf"/>
</dbReference>
<feature type="compositionally biased region" description="Polar residues" evidence="17">
    <location>
        <begin position="48"/>
        <end position="65"/>
    </location>
</feature>
<dbReference type="InterPro" id="IPR001696">
    <property type="entry name" value="Na_channel_asu"/>
</dbReference>
<feature type="transmembrane region" description="Helical" evidence="16">
    <location>
        <begin position="1298"/>
        <end position="1320"/>
    </location>
</feature>
<feature type="region of interest" description="Disordered" evidence="17">
    <location>
        <begin position="1076"/>
        <end position="1102"/>
    </location>
</feature>
<evidence type="ECO:0000256" key="10">
    <source>
        <dbReference type="ARBA" id="ARBA00023065"/>
    </source>
</evidence>
<dbReference type="FunFam" id="1.20.120.350:FF:000009">
    <property type="entry name" value="Voltage-dependent T-type calcium channel subunit alpha"/>
    <property type="match status" value="1"/>
</dbReference>
<dbReference type="PRINTS" id="PR00170">
    <property type="entry name" value="NACHANNEL"/>
</dbReference>
<name>A0A8J1TXZ9_OWEFU</name>
<feature type="region of interest" description="Disordered" evidence="17">
    <location>
        <begin position="1991"/>
        <end position="2030"/>
    </location>
</feature>
<dbReference type="InterPro" id="IPR044564">
    <property type="entry name" value="Na_chnl_inactivation_gate"/>
</dbReference>
<feature type="transmembrane region" description="Helical" evidence="16">
    <location>
        <begin position="1464"/>
        <end position="1490"/>
    </location>
</feature>